<evidence type="ECO:0000313" key="3">
    <source>
        <dbReference type="WBParaSite" id="PSU_v2.g7365.t1"/>
    </source>
</evidence>
<protein>
    <submittedName>
        <fullName evidence="3">Uncharacterized protein</fullName>
    </submittedName>
</protein>
<name>A0A914Z3T5_9BILA</name>
<feature type="region of interest" description="Disordered" evidence="1">
    <location>
        <begin position="86"/>
        <end position="112"/>
    </location>
</feature>
<proteinExistence type="predicted"/>
<organism evidence="2 3">
    <name type="scientific">Panagrolaimus superbus</name>
    <dbReference type="NCBI Taxonomy" id="310955"/>
    <lineage>
        <taxon>Eukaryota</taxon>
        <taxon>Metazoa</taxon>
        <taxon>Ecdysozoa</taxon>
        <taxon>Nematoda</taxon>
        <taxon>Chromadorea</taxon>
        <taxon>Rhabditida</taxon>
        <taxon>Tylenchina</taxon>
        <taxon>Panagrolaimomorpha</taxon>
        <taxon>Panagrolaimoidea</taxon>
        <taxon>Panagrolaimidae</taxon>
        <taxon>Panagrolaimus</taxon>
    </lineage>
</organism>
<dbReference type="Proteomes" id="UP000887577">
    <property type="component" value="Unplaced"/>
</dbReference>
<dbReference type="WBParaSite" id="PSU_v2.g7365.t1">
    <property type="protein sequence ID" value="PSU_v2.g7365.t1"/>
    <property type="gene ID" value="PSU_v2.g7365"/>
</dbReference>
<sequence length="112" mass="12708">MIFVITDFPNQTRSYLVATDDFALKVKGTFLDALQSLMELHYIFDLAYAKELKPFFILMERIASVDVSKTFSTINDLYGDLKRKADSINDPAPAPNPVPDEPTDPSRWSRCS</sequence>
<evidence type="ECO:0000313" key="2">
    <source>
        <dbReference type="Proteomes" id="UP000887577"/>
    </source>
</evidence>
<accession>A0A914Z3T5</accession>
<reference evidence="3" key="1">
    <citation type="submission" date="2022-11" db="UniProtKB">
        <authorList>
            <consortium name="WormBaseParasite"/>
        </authorList>
    </citation>
    <scope>IDENTIFICATION</scope>
</reference>
<dbReference type="AlphaFoldDB" id="A0A914Z3T5"/>
<keyword evidence="2" id="KW-1185">Reference proteome</keyword>
<evidence type="ECO:0000256" key="1">
    <source>
        <dbReference type="SAM" id="MobiDB-lite"/>
    </source>
</evidence>